<protein>
    <submittedName>
        <fullName evidence="2">Putative oxidoreductase</fullName>
    </submittedName>
</protein>
<sequence>MKVGVIGLGTIAQKAYLPMMMTEHPEVEWHLSTRNKEKLEVLGEKYRINAEQLHTDWKDLLDLDIDAVFIHTPTTTHAEIIRAMLEKRIAVFVDKPISDQLEETKELIKLSKKTNTLLMTGFNRRFAPRVKELKEIQNKNMIYFQKNQANQPTKASRYRIYDLMIHPIDTALHMVDGPVRIIGTGIVGTEDALKRAWVMLESESAHIMVSVNTESGARLETMEVQSPAATMRLENLTDFTKYDEFGIGIKTYGDWENTLLKRGFAPMIDAFLETVEISGENPVSLETVLQSHEVCEKILENAGF</sequence>
<organism evidence="2 3">
    <name type="scientific">Marinilactibacillus psychrotolerans 42ea</name>
    <dbReference type="NCBI Taxonomy" id="1255609"/>
    <lineage>
        <taxon>Bacteria</taxon>
        <taxon>Bacillati</taxon>
        <taxon>Bacillota</taxon>
        <taxon>Bacilli</taxon>
        <taxon>Lactobacillales</taxon>
        <taxon>Carnobacteriaceae</taxon>
        <taxon>Marinilactibacillus</taxon>
    </lineage>
</organism>
<evidence type="ECO:0000313" key="2">
    <source>
        <dbReference type="EMBL" id="SJN21102.1"/>
    </source>
</evidence>
<dbReference type="InterPro" id="IPR000683">
    <property type="entry name" value="Gfo/Idh/MocA-like_OxRdtase_N"/>
</dbReference>
<dbReference type="EMBL" id="FUKW01000031">
    <property type="protein sequence ID" value="SJN21102.1"/>
    <property type="molecule type" value="Genomic_DNA"/>
</dbReference>
<dbReference type="SUPFAM" id="SSF51735">
    <property type="entry name" value="NAD(P)-binding Rossmann-fold domains"/>
    <property type="match status" value="1"/>
</dbReference>
<feature type="domain" description="Gfo/Idh/MocA-like oxidoreductase N-terminal" evidence="1">
    <location>
        <begin position="1"/>
        <end position="122"/>
    </location>
</feature>
<dbReference type="Gene3D" id="3.30.360.10">
    <property type="entry name" value="Dihydrodipicolinate Reductase, domain 2"/>
    <property type="match status" value="1"/>
</dbReference>
<accession>A0A1R4IMP1</accession>
<proteinExistence type="predicted"/>
<dbReference type="PANTHER" id="PTHR43708:SF4">
    <property type="entry name" value="OXIDOREDUCTASE YCEM-RELATED"/>
    <property type="match status" value="1"/>
</dbReference>
<dbReference type="RefSeq" id="WP_087057141.1">
    <property type="nucleotide sequence ID" value="NZ_FUKW01000031.1"/>
</dbReference>
<gene>
    <name evidence="2" type="ORF">FM115_01785</name>
</gene>
<dbReference type="InterPro" id="IPR051317">
    <property type="entry name" value="Gfo/Idh/MocA_oxidoreduct"/>
</dbReference>
<dbReference type="SUPFAM" id="SSF55347">
    <property type="entry name" value="Glyceraldehyde-3-phosphate dehydrogenase-like, C-terminal domain"/>
    <property type="match status" value="1"/>
</dbReference>
<dbReference type="GO" id="GO:0000166">
    <property type="term" value="F:nucleotide binding"/>
    <property type="evidence" value="ECO:0007669"/>
    <property type="project" value="InterPro"/>
</dbReference>
<dbReference type="InterPro" id="IPR036291">
    <property type="entry name" value="NAD(P)-bd_dom_sf"/>
</dbReference>
<dbReference type="Pfam" id="PF01408">
    <property type="entry name" value="GFO_IDH_MocA"/>
    <property type="match status" value="1"/>
</dbReference>
<evidence type="ECO:0000313" key="3">
    <source>
        <dbReference type="Proteomes" id="UP000195611"/>
    </source>
</evidence>
<reference evidence="2 3" key="1">
    <citation type="submission" date="2017-02" db="EMBL/GenBank/DDBJ databases">
        <authorList>
            <person name="Peterson S.W."/>
        </authorList>
    </citation>
    <scope>NUCLEOTIDE SEQUENCE [LARGE SCALE GENOMIC DNA]</scope>
    <source>
        <strain evidence="2 3">42ea</strain>
    </source>
</reference>
<dbReference type="Proteomes" id="UP000195611">
    <property type="component" value="Unassembled WGS sequence"/>
</dbReference>
<name>A0A1R4IMP1_9LACT</name>
<dbReference type="Gene3D" id="3.40.50.720">
    <property type="entry name" value="NAD(P)-binding Rossmann-like Domain"/>
    <property type="match status" value="1"/>
</dbReference>
<dbReference type="PANTHER" id="PTHR43708">
    <property type="entry name" value="CONSERVED EXPRESSED OXIDOREDUCTASE (EUROFUNG)"/>
    <property type="match status" value="1"/>
</dbReference>
<dbReference type="AlphaFoldDB" id="A0A1R4IMP1"/>
<evidence type="ECO:0000259" key="1">
    <source>
        <dbReference type="Pfam" id="PF01408"/>
    </source>
</evidence>